<proteinExistence type="predicted"/>
<dbReference type="Proteomes" id="UP000614601">
    <property type="component" value="Unassembled WGS sequence"/>
</dbReference>
<keyword evidence="2" id="KW-1185">Reference proteome</keyword>
<accession>A0A811KIH6</accession>
<evidence type="ECO:0000313" key="2">
    <source>
        <dbReference type="Proteomes" id="UP000614601"/>
    </source>
</evidence>
<comment type="caution">
    <text evidence="1">The sequence shown here is derived from an EMBL/GenBank/DDBJ whole genome shotgun (WGS) entry which is preliminary data.</text>
</comment>
<dbReference type="Proteomes" id="UP000783686">
    <property type="component" value="Unassembled WGS sequence"/>
</dbReference>
<evidence type="ECO:0000313" key="1">
    <source>
        <dbReference type="EMBL" id="CAD5214944.1"/>
    </source>
</evidence>
<dbReference type="EMBL" id="CAJFCW020000003">
    <property type="protein sequence ID" value="CAG9103427.1"/>
    <property type="molecule type" value="Genomic_DNA"/>
</dbReference>
<name>A0A811KIH6_9BILA</name>
<reference evidence="1" key="1">
    <citation type="submission" date="2020-09" db="EMBL/GenBank/DDBJ databases">
        <authorList>
            <person name="Kikuchi T."/>
        </authorList>
    </citation>
    <scope>NUCLEOTIDE SEQUENCE</scope>
    <source>
        <strain evidence="1">SH1</strain>
    </source>
</reference>
<dbReference type="EMBL" id="CAJFDH010000003">
    <property type="protein sequence ID" value="CAD5214944.1"/>
    <property type="molecule type" value="Genomic_DNA"/>
</dbReference>
<sequence length="78" mass="9269">MDVLYKVRNRIVFGRVLKHVTDVEDLCSFAQTTSYFYKITNMDFKKLCYKNVIFRMKGETWATAFSKLQSSFVDQPRL</sequence>
<protein>
    <submittedName>
        <fullName evidence="1">Uncharacterized protein</fullName>
    </submittedName>
</protein>
<dbReference type="AlphaFoldDB" id="A0A811KIH6"/>
<organism evidence="1 2">
    <name type="scientific">Bursaphelenchus okinawaensis</name>
    <dbReference type="NCBI Taxonomy" id="465554"/>
    <lineage>
        <taxon>Eukaryota</taxon>
        <taxon>Metazoa</taxon>
        <taxon>Ecdysozoa</taxon>
        <taxon>Nematoda</taxon>
        <taxon>Chromadorea</taxon>
        <taxon>Rhabditida</taxon>
        <taxon>Tylenchina</taxon>
        <taxon>Tylenchomorpha</taxon>
        <taxon>Aphelenchoidea</taxon>
        <taxon>Aphelenchoididae</taxon>
        <taxon>Bursaphelenchus</taxon>
    </lineage>
</organism>
<gene>
    <name evidence="1" type="ORF">BOKJ2_LOCUS5846</name>
</gene>